<reference evidence="2" key="1">
    <citation type="submission" date="2011-03" db="EMBL/GenBank/DDBJ databases">
        <title>Draft genome sequence of Brevundimonas diminuta.</title>
        <authorList>
            <person name="Brown P.J.B."/>
            <person name="Buechlein A."/>
            <person name="Hemmerich C."/>
            <person name="Brun Y.V."/>
        </authorList>
    </citation>
    <scope>NUCLEOTIDE SEQUENCE [LARGE SCALE GENOMIC DNA]</scope>
    <source>
        <strain evidence="2">C19</strain>
    </source>
</reference>
<protein>
    <submittedName>
        <fullName evidence="1">Pyrrolo-quinoline quinone</fullName>
    </submittedName>
</protein>
<dbReference type="HOGENOM" id="CLU_137220_0_0_5"/>
<proteinExistence type="predicted"/>
<name>F4QIU9_9CAUL</name>
<dbReference type="OrthoDB" id="9785438at2"/>
<dbReference type="RefSeq" id="WP_006272197.1">
    <property type="nucleotide sequence ID" value="NZ_GL883077.1"/>
</dbReference>
<organism evidence="1 2">
    <name type="scientific">Asticcacaulis biprosthecium C19</name>
    <dbReference type="NCBI Taxonomy" id="715226"/>
    <lineage>
        <taxon>Bacteria</taxon>
        <taxon>Pseudomonadati</taxon>
        <taxon>Pseudomonadota</taxon>
        <taxon>Alphaproteobacteria</taxon>
        <taxon>Caulobacterales</taxon>
        <taxon>Caulobacteraceae</taxon>
        <taxon>Asticcacaulis</taxon>
    </lineage>
</organism>
<sequence>MHILTAFCRIAAGDSSAKLNPMSEGAPIQLVYDGDCPFCMASARMVRIKQAVGSLQILNAREIAGTPLGDEIAAHGLDLNQGIVVKFEDRLYHGEDALHLLAMIGSDRGWLNRLNVALFRNKATVALFYPAMKAIRRLMLRLNGKQPI</sequence>
<evidence type="ECO:0000313" key="2">
    <source>
        <dbReference type="Proteomes" id="UP000006512"/>
    </source>
</evidence>
<dbReference type="EMBL" id="GL883077">
    <property type="protein sequence ID" value="EGF93012.1"/>
    <property type="molecule type" value="Genomic_DNA"/>
</dbReference>
<dbReference type="AlphaFoldDB" id="F4QIU9"/>
<dbReference type="InterPro" id="IPR007263">
    <property type="entry name" value="DCC1-like"/>
</dbReference>
<dbReference type="STRING" id="715226.ABI_14510"/>
<gene>
    <name evidence="1" type="ORF">ABI_14510</name>
</gene>
<keyword evidence="2" id="KW-1185">Reference proteome</keyword>
<dbReference type="Pfam" id="PF04134">
    <property type="entry name" value="DCC1-like"/>
    <property type="match status" value="1"/>
</dbReference>
<accession>F4QIU9</accession>
<dbReference type="Proteomes" id="UP000006512">
    <property type="component" value="Unassembled WGS sequence"/>
</dbReference>
<evidence type="ECO:0000313" key="1">
    <source>
        <dbReference type="EMBL" id="EGF93012.1"/>
    </source>
</evidence>
<dbReference type="eggNOG" id="COG3011">
    <property type="taxonomic scope" value="Bacteria"/>
</dbReference>
<dbReference type="GO" id="GO:0015035">
    <property type="term" value="F:protein-disulfide reductase activity"/>
    <property type="evidence" value="ECO:0007669"/>
    <property type="project" value="InterPro"/>
</dbReference>